<dbReference type="AlphaFoldDB" id="A0A0D1Z602"/>
<organism evidence="1 2">
    <name type="scientific">Verruconis gallopava</name>
    <dbReference type="NCBI Taxonomy" id="253628"/>
    <lineage>
        <taxon>Eukaryota</taxon>
        <taxon>Fungi</taxon>
        <taxon>Dikarya</taxon>
        <taxon>Ascomycota</taxon>
        <taxon>Pezizomycotina</taxon>
        <taxon>Dothideomycetes</taxon>
        <taxon>Pleosporomycetidae</taxon>
        <taxon>Venturiales</taxon>
        <taxon>Sympoventuriaceae</taxon>
        <taxon>Verruconis</taxon>
    </lineage>
</organism>
<dbReference type="OrthoDB" id="5420711at2759"/>
<dbReference type="VEuPathDB" id="FungiDB:PV09_01300"/>
<name>A0A0D1Z602_9PEZI</name>
<dbReference type="Proteomes" id="UP000053259">
    <property type="component" value="Unassembled WGS sequence"/>
</dbReference>
<dbReference type="GeneID" id="27309273"/>
<dbReference type="PANTHER" id="PTHR38790">
    <property type="entry name" value="2EXR DOMAIN-CONTAINING PROTEIN-RELATED"/>
    <property type="match status" value="1"/>
</dbReference>
<accession>A0A0D1Z602</accession>
<proteinExistence type="predicted"/>
<keyword evidence="2" id="KW-1185">Reference proteome</keyword>
<dbReference type="PANTHER" id="PTHR38790:SF4">
    <property type="entry name" value="2EXR DOMAIN-CONTAINING PROTEIN"/>
    <property type="match status" value="1"/>
</dbReference>
<gene>
    <name evidence="1" type="ORF">PV09_01300</name>
</gene>
<dbReference type="EMBL" id="KN847531">
    <property type="protein sequence ID" value="KIW08387.1"/>
    <property type="molecule type" value="Genomic_DNA"/>
</dbReference>
<evidence type="ECO:0000313" key="1">
    <source>
        <dbReference type="EMBL" id="KIW08387.1"/>
    </source>
</evidence>
<reference evidence="1 2" key="1">
    <citation type="submission" date="2015-01" db="EMBL/GenBank/DDBJ databases">
        <title>The Genome Sequence of Ochroconis gallopava CBS43764.</title>
        <authorList>
            <consortium name="The Broad Institute Genomics Platform"/>
            <person name="Cuomo C."/>
            <person name="de Hoog S."/>
            <person name="Gorbushina A."/>
            <person name="Stielow B."/>
            <person name="Teixiera M."/>
            <person name="Abouelleil A."/>
            <person name="Chapman S.B."/>
            <person name="Priest M."/>
            <person name="Young S.K."/>
            <person name="Wortman J."/>
            <person name="Nusbaum C."/>
            <person name="Birren B."/>
        </authorList>
    </citation>
    <scope>NUCLEOTIDE SEQUENCE [LARGE SCALE GENOMIC DNA]</scope>
    <source>
        <strain evidence="1 2">CBS 43764</strain>
    </source>
</reference>
<evidence type="ECO:0000313" key="2">
    <source>
        <dbReference type="Proteomes" id="UP000053259"/>
    </source>
</evidence>
<sequence>MFLKLPVEIRLQIYQYLLVPKQRSSVGVRLDVLGSDYHEYEKTDLDPTSIGRVLHIRIIDPQQPGLSWVADALPLLRRSKCLVRTDRFRARTMQTTYTAANNPGIEPAILATCKLVHSEAAEVLYSSYNFDFDTHVEAIGAFLKDLTPTAKKCVRSVSLVKRATPYDRDFDRCEWTAATSALSQLPSLRNLHLGVVAGKPGPNGWDGIPEWSKQDFETMVKWRNWADFEWVKEIARVRLSKGGVVKVRPIVEHCPVPGSESMVFWVAISRNVAGGFGSWVEALILGTA</sequence>
<dbReference type="HOGENOM" id="CLU_062455_0_0_1"/>
<dbReference type="RefSeq" id="XP_016218256.1">
    <property type="nucleotide sequence ID" value="XM_016354161.1"/>
</dbReference>
<protein>
    <submittedName>
        <fullName evidence="1">Uncharacterized protein</fullName>
    </submittedName>
</protein>
<dbReference type="InParanoid" id="A0A0D1Z602"/>